<dbReference type="Pfam" id="PF01266">
    <property type="entry name" value="DAO"/>
    <property type="match status" value="1"/>
</dbReference>
<dbReference type="PANTHER" id="PTHR13847">
    <property type="entry name" value="SARCOSINE DEHYDROGENASE-RELATED"/>
    <property type="match status" value="1"/>
</dbReference>
<dbReference type="AlphaFoldDB" id="A0A0H2Y1S4"/>
<dbReference type="EMBL" id="CP000380">
    <property type="protein sequence ID" value="ABF81301.1"/>
    <property type="molecule type" value="Genomic_DNA"/>
</dbReference>
<protein>
    <submittedName>
        <fullName evidence="3">FAD dependent oxidoreductase</fullName>
    </submittedName>
</protein>
<dbReference type="SUPFAM" id="SSF51905">
    <property type="entry name" value="FAD/NAD(P)-binding domain"/>
    <property type="match status" value="1"/>
</dbReference>
<evidence type="ECO:0000313" key="3">
    <source>
        <dbReference type="EMBL" id="ABF81301.1"/>
    </source>
</evidence>
<gene>
    <name evidence="3" type="ordered locus">Bcen_6440</name>
</gene>
<dbReference type="PANTHER" id="PTHR13847:SF281">
    <property type="entry name" value="FAD DEPENDENT OXIDOREDUCTASE DOMAIN-CONTAINING PROTEIN"/>
    <property type="match status" value="1"/>
</dbReference>
<reference evidence="3" key="1">
    <citation type="submission" date="2006-05" db="EMBL/GenBank/DDBJ databases">
        <title>Complete sequence of chromosome 3 of Burkholderia cenocepacia AU 1054.</title>
        <authorList>
            <consortium name="US DOE Joint Genome Institute"/>
            <person name="Copeland A."/>
            <person name="Lucas S."/>
            <person name="Lapidus A."/>
            <person name="Barry K."/>
            <person name="Detter J.C."/>
            <person name="Glavina del Rio T."/>
            <person name="Hammon N."/>
            <person name="Israni S."/>
            <person name="Dalin E."/>
            <person name="Tice H."/>
            <person name="Pitluck S."/>
            <person name="Chain P."/>
            <person name="Malfatti S."/>
            <person name="Shin M."/>
            <person name="Vergez L."/>
            <person name="Schmutz J."/>
            <person name="Larimer F."/>
            <person name="Land M."/>
            <person name="Hauser L."/>
            <person name="Kyrpides N."/>
            <person name="Lykidis A."/>
            <person name="LiPuma J.J."/>
            <person name="Konstantinidis K."/>
            <person name="Tiedje J.M."/>
            <person name="Richardson P."/>
        </authorList>
    </citation>
    <scope>NUCLEOTIDE SEQUENCE [LARGE SCALE GENOMIC DNA]</scope>
    <source>
        <strain evidence="3">AU 1054</strain>
    </source>
</reference>
<evidence type="ECO:0000259" key="2">
    <source>
        <dbReference type="Pfam" id="PF01266"/>
    </source>
</evidence>
<proteinExistence type="predicted"/>
<name>A0A0H2Y1S4_BURO1</name>
<dbReference type="GO" id="GO:0016491">
    <property type="term" value="F:oxidoreductase activity"/>
    <property type="evidence" value="ECO:0007669"/>
    <property type="project" value="UniProtKB-KW"/>
</dbReference>
<dbReference type="Gene3D" id="3.50.50.60">
    <property type="entry name" value="FAD/NAD(P)-binding domain"/>
    <property type="match status" value="1"/>
</dbReference>
<dbReference type="InterPro" id="IPR006076">
    <property type="entry name" value="FAD-dep_OxRdtase"/>
</dbReference>
<dbReference type="HOGENOM" id="CLU_007884_3_3_4"/>
<keyword evidence="1" id="KW-0560">Oxidoreductase</keyword>
<evidence type="ECO:0000256" key="1">
    <source>
        <dbReference type="ARBA" id="ARBA00023002"/>
    </source>
</evidence>
<sequence length="444" mass="48465">MILIERSPIVVAGMQKKDPMKLESYWLDTRPAFRDGSVGPVEGRADVVVIGGGFTGLSAALALAQRGVSVVVLEAAQVAGEASGRNGGQCNTGVAQDYASLAARIGAEPAKQFYRAYESAAKSVETIVTEQAIDCDFRRAGKLKLAAKPQHFAGLEKTFDALRRDVDPDIELIEPSRIRDEIASDGFYGGLLQRNGAQMHMGKFGVGLAQAAVRAGARVYEHAAVTQLDRLDGERHRITCARGTIVADRVLVATGASQHGPFAWFRRRIAPVGSFIVVTEPLPDAQLNRLFPHRRAYVTSRQIGNYFRVTPDNRLLFGGRARFAMSSPRSDAKSGDILRAGMAGYFPELANVRLDYCWGGLVDITADRLPRAGQHDGLYYSMGYSGHGVQMSVHMGRVMADVLYGAAASNPWRELEWPAIPGHFGHAWFLPLVGAYYRMQDFLH</sequence>
<feature type="domain" description="FAD dependent oxidoreductase" evidence="2">
    <location>
        <begin position="46"/>
        <end position="401"/>
    </location>
</feature>
<dbReference type="Gene3D" id="3.30.9.10">
    <property type="entry name" value="D-Amino Acid Oxidase, subunit A, domain 2"/>
    <property type="match status" value="1"/>
</dbReference>
<dbReference type="InterPro" id="IPR036188">
    <property type="entry name" value="FAD/NAD-bd_sf"/>
</dbReference>
<dbReference type="GO" id="GO:0005737">
    <property type="term" value="C:cytoplasm"/>
    <property type="evidence" value="ECO:0007669"/>
    <property type="project" value="TreeGrafter"/>
</dbReference>
<organism evidence="3">
    <name type="scientific">Burkholderia orbicola (strain AU 1054)</name>
    <dbReference type="NCBI Taxonomy" id="331271"/>
    <lineage>
        <taxon>Bacteria</taxon>
        <taxon>Pseudomonadati</taxon>
        <taxon>Pseudomonadota</taxon>
        <taxon>Betaproteobacteria</taxon>
        <taxon>Burkholderiales</taxon>
        <taxon>Burkholderiaceae</taxon>
        <taxon>Burkholderia</taxon>
        <taxon>Burkholderia cepacia complex</taxon>
        <taxon>Burkholderia orbicola</taxon>
    </lineage>
</organism>
<accession>A0A0H2Y1S4</accession>